<dbReference type="AlphaFoldDB" id="A0A939NQ73"/>
<keyword evidence="4" id="KW-0449">Lipoprotein</keyword>
<accession>A0A939NQ73</accession>
<evidence type="ECO:0000313" key="6">
    <source>
        <dbReference type="EMBL" id="MBO2006711.1"/>
    </source>
</evidence>
<proteinExistence type="predicted"/>
<evidence type="ECO:0000256" key="2">
    <source>
        <dbReference type="ARBA" id="ARBA00023136"/>
    </source>
</evidence>
<organism evidence="6">
    <name type="scientific">Serratia marcescens</name>
    <dbReference type="NCBI Taxonomy" id="615"/>
    <lineage>
        <taxon>Bacteria</taxon>
        <taxon>Pseudomonadati</taxon>
        <taxon>Pseudomonadota</taxon>
        <taxon>Gammaproteobacteria</taxon>
        <taxon>Enterobacterales</taxon>
        <taxon>Yersiniaceae</taxon>
        <taxon>Serratia</taxon>
    </lineage>
</organism>
<feature type="domain" description="C-type lysozyme inhibitor" evidence="5">
    <location>
        <begin position="24"/>
        <end position="85"/>
    </location>
</feature>
<dbReference type="EMBL" id="JAGETR010000036">
    <property type="protein sequence ID" value="MBO2006711.1"/>
    <property type="molecule type" value="Genomic_DNA"/>
</dbReference>
<reference evidence="6" key="1">
    <citation type="submission" date="2021-03" db="EMBL/GenBank/DDBJ databases">
        <title>Molecular epidemiology and mechanisms of colistin and carbapenem resistance in Enterobacteriaceae from clinical isolates, the environment and porcine samples in Pretoria, South Africa.</title>
        <authorList>
            <person name="Bogoshi D."/>
            <person name="Mbelle N.M."/>
            <person name="Naidoo V."/>
            <person name="Osei Sekyere J."/>
        </authorList>
    </citation>
    <scope>NUCLEOTIDE SEQUENCE</scope>
    <source>
        <strain evidence="6">C080</strain>
    </source>
</reference>
<sequence length="111" mass="12629">MKKSRRALARPAAILPQSSQTMHYQCGTTPLTVALDGKRVKLADGWRRAAHLKQVLALTGAKYSDGKYTFWSKDRNAYLERNGKVVMSDCVLTSDGRRSERLSSRSRRRRM</sequence>
<evidence type="ECO:0000256" key="4">
    <source>
        <dbReference type="ARBA" id="ARBA00023288"/>
    </source>
</evidence>
<comment type="caution">
    <text evidence="6">The sequence shown here is derived from an EMBL/GenBank/DDBJ whole genome shotgun (WGS) entry which is preliminary data.</text>
</comment>
<dbReference type="InterPro" id="IPR036328">
    <property type="entry name" value="MliC_sf"/>
</dbReference>
<dbReference type="Pfam" id="PF09864">
    <property type="entry name" value="MliC"/>
    <property type="match status" value="1"/>
</dbReference>
<evidence type="ECO:0000256" key="1">
    <source>
        <dbReference type="ARBA" id="ARBA00022729"/>
    </source>
</evidence>
<dbReference type="InterPro" id="IPR018660">
    <property type="entry name" value="MliC"/>
</dbReference>
<keyword evidence="3" id="KW-0564">Palmitate</keyword>
<keyword evidence="2" id="KW-0472">Membrane</keyword>
<dbReference type="Gene3D" id="2.40.128.200">
    <property type="match status" value="1"/>
</dbReference>
<keyword evidence="1" id="KW-0732">Signal</keyword>
<dbReference type="SUPFAM" id="SSF141488">
    <property type="entry name" value="YdhA-like"/>
    <property type="match status" value="1"/>
</dbReference>
<evidence type="ECO:0000256" key="3">
    <source>
        <dbReference type="ARBA" id="ARBA00023139"/>
    </source>
</evidence>
<gene>
    <name evidence="6" type="ORF">J4732_06465</name>
</gene>
<protein>
    <submittedName>
        <fullName evidence="6">MliC family protein</fullName>
    </submittedName>
</protein>
<evidence type="ECO:0000259" key="5">
    <source>
        <dbReference type="Pfam" id="PF09864"/>
    </source>
</evidence>
<name>A0A939NQ73_SERMA</name>